<evidence type="ECO:0000256" key="2">
    <source>
        <dbReference type="ARBA" id="ARBA00023315"/>
    </source>
</evidence>
<keyword evidence="2" id="KW-0012">Acyltransferase</keyword>
<dbReference type="RefSeq" id="WP_335423629.1">
    <property type="nucleotide sequence ID" value="NZ_JBALHR010000007.1"/>
</dbReference>
<proteinExistence type="predicted"/>
<dbReference type="Gene3D" id="3.40.630.30">
    <property type="match status" value="1"/>
</dbReference>
<comment type="caution">
    <text evidence="4">The sequence shown here is derived from an EMBL/GenBank/DDBJ whole genome shotgun (WGS) entry which is preliminary data.</text>
</comment>
<evidence type="ECO:0000256" key="1">
    <source>
        <dbReference type="ARBA" id="ARBA00022679"/>
    </source>
</evidence>
<accession>A0ABU8BWE0</accession>
<dbReference type="SUPFAM" id="SSF55729">
    <property type="entry name" value="Acyl-CoA N-acyltransferases (Nat)"/>
    <property type="match status" value="1"/>
</dbReference>
<dbReference type="Proteomes" id="UP001431963">
    <property type="component" value="Unassembled WGS sequence"/>
</dbReference>
<dbReference type="InterPro" id="IPR050832">
    <property type="entry name" value="Bact_Acetyltransf"/>
</dbReference>
<dbReference type="Pfam" id="PF13508">
    <property type="entry name" value="Acetyltransf_7"/>
    <property type="match status" value="1"/>
</dbReference>
<dbReference type="PANTHER" id="PTHR43877">
    <property type="entry name" value="AMINOALKYLPHOSPHONATE N-ACETYLTRANSFERASE-RELATED-RELATED"/>
    <property type="match status" value="1"/>
</dbReference>
<keyword evidence="1" id="KW-0808">Transferase</keyword>
<dbReference type="EMBL" id="JBALHR010000007">
    <property type="protein sequence ID" value="MEH7829003.1"/>
    <property type="molecule type" value="Genomic_DNA"/>
</dbReference>
<evidence type="ECO:0000313" key="4">
    <source>
        <dbReference type="EMBL" id="MEH7829003.1"/>
    </source>
</evidence>
<dbReference type="CDD" id="cd04301">
    <property type="entry name" value="NAT_SF"/>
    <property type="match status" value="1"/>
</dbReference>
<organism evidence="4 5">
    <name type="scientific">Gemmobacter denitrificans</name>
    <dbReference type="NCBI Taxonomy" id="3123040"/>
    <lineage>
        <taxon>Bacteria</taxon>
        <taxon>Pseudomonadati</taxon>
        <taxon>Pseudomonadota</taxon>
        <taxon>Alphaproteobacteria</taxon>
        <taxon>Rhodobacterales</taxon>
        <taxon>Paracoccaceae</taxon>
        <taxon>Gemmobacter</taxon>
    </lineage>
</organism>
<protein>
    <submittedName>
        <fullName evidence="4">GNAT family N-acetyltransferase</fullName>
    </submittedName>
</protein>
<dbReference type="InterPro" id="IPR000182">
    <property type="entry name" value="GNAT_dom"/>
</dbReference>
<reference evidence="4" key="1">
    <citation type="submission" date="2024-02" db="EMBL/GenBank/DDBJ databases">
        <title>Genome sequences of strain Gemmobacter sp. JM10B15.</title>
        <authorList>
            <person name="Zhang M."/>
        </authorList>
    </citation>
    <scope>NUCLEOTIDE SEQUENCE</scope>
    <source>
        <strain evidence="4">JM10B15</strain>
    </source>
</reference>
<dbReference type="InterPro" id="IPR016181">
    <property type="entry name" value="Acyl_CoA_acyltransferase"/>
</dbReference>
<name>A0ABU8BWE0_9RHOB</name>
<feature type="domain" description="N-acetyltransferase" evidence="3">
    <location>
        <begin position="1"/>
        <end position="147"/>
    </location>
</feature>
<keyword evidence="5" id="KW-1185">Reference proteome</keyword>
<dbReference type="PROSITE" id="PS51186">
    <property type="entry name" value="GNAT"/>
    <property type="match status" value="1"/>
</dbReference>
<sequence>MIRPATPEDAGAIRRCAEAAFAPYVPLIGRRPAPMDTDFPAAIAAGQVWLAERGGELAGYLICRAESEAMLLDTVAVLPRWGGQGIGRALIRQCEALACAAGLPAVRLYTNALMTQNLQLYPHLGYAITGRRQDQGFDRVFFEKRLCQGQAGSP</sequence>
<evidence type="ECO:0000259" key="3">
    <source>
        <dbReference type="PROSITE" id="PS51186"/>
    </source>
</evidence>
<gene>
    <name evidence="4" type="ORF">V6590_12655</name>
</gene>
<evidence type="ECO:0000313" key="5">
    <source>
        <dbReference type="Proteomes" id="UP001431963"/>
    </source>
</evidence>